<dbReference type="Proteomes" id="UP000470302">
    <property type="component" value="Unassembled WGS sequence"/>
</dbReference>
<name>A0A845GBJ8_9BURK</name>
<dbReference type="Pfam" id="PF01177">
    <property type="entry name" value="Asp_Glu_race"/>
    <property type="match status" value="1"/>
</dbReference>
<dbReference type="AlphaFoldDB" id="A0A845GBJ8"/>
<evidence type="ECO:0000256" key="1">
    <source>
        <dbReference type="ARBA" id="ARBA00023235"/>
    </source>
</evidence>
<dbReference type="InterPro" id="IPR015942">
    <property type="entry name" value="Asp/Glu/hydantoin_racemase"/>
</dbReference>
<dbReference type="InterPro" id="IPR001920">
    <property type="entry name" value="Asp/Glu_race"/>
</dbReference>
<reference evidence="2 3" key="1">
    <citation type="submission" date="2020-01" db="EMBL/GenBank/DDBJ databases">
        <title>Novel species isolated from a subtropical stream in China.</title>
        <authorList>
            <person name="Lu H."/>
        </authorList>
    </citation>
    <scope>NUCLEOTIDE SEQUENCE [LARGE SCALE GENOMIC DNA]</scope>
    <source>
        <strain evidence="2 3">FT82W</strain>
    </source>
</reference>
<comment type="caution">
    <text evidence="2">The sequence shown here is derived from an EMBL/GenBank/DDBJ whole genome shotgun (WGS) entry which is preliminary data.</text>
</comment>
<dbReference type="RefSeq" id="WP_161099940.1">
    <property type="nucleotide sequence ID" value="NZ_WWCW01000184.1"/>
</dbReference>
<dbReference type="PANTHER" id="PTHR21198:SF3">
    <property type="entry name" value="GLUTAMATE RACEMASE"/>
    <property type="match status" value="1"/>
</dbReference>
<evidence type="ECO:0000313" key="3">
    <source>
        <dbReference type="Proteomes" id="UP000470302"/>
    </source>
</evidence>
<protein>
    <submittedName>
        <fullName evidence="2">Asp/Glu racemase</fullName>
    </submittedName>
</protein>
<proteinExistence type="predicted"/>
<accession>A0A845GBJ8</accession>
<dbReference type="PANTHER" id="PTHR21198">
    <property type="entry name" value="GLUTAMATE RACEMASE"/>
    <property type="match status" value="1"/>
</dbReference>
<gene>
    <name evidence="2" type="ORF">GTP91_29360</name>
</gene>
<dbReference type="GO" id="GO:0047661">
    <property type="term" value="F:amino-acid racemase activity"/>
    <property type="evidence" value="ECO:0007669"/>
    <property type="project" value="InterPro"/>
</dbReference>
<organism evidence="2 3">
    <name type="scientific">Duganella vulcania</name>
    <dbReference type="NCBI Taxonomy" id="2692166"/>
    <lineage>
        <taxon>Bacteria</taxon>
        <taxon>Pseudomonadati</taxon>
        <taxon>Pseudomonadota</taxon>
        <taxon>Betaproteobacteria</taxon>
        <taxon>Burkholderiales</taxon>
        <taxon>Oxalobacteraceae</taxon>
        <taxon>Telluria group</taxon>
        <taxon>Duganella</taxon>
    </lineage>
</organism>
<keyword evidence="1" id="KW-0413">Isomerase</keyword>
<dbReference type="SUPFAM" id="SSF53681">
    <property type="entry name" value="Aspartate/glutamate racemase"/>
    <property type="match status" value="2"/>
</dbReference>
<evidence type="ECO:0000313" key="2">
    <source>
        <dbReference type="EMBL" id="MYM91271.1"/>
    </source>
</evidence>
<sequence length="263" mass="27512">MKLQRPIGIFDAGIGSYAIVERVRAAFPAQDVVYFADRASFPYGAKSPQQLLEVVQRATAFLRDRGCVAVVLASNAPSVVVLEPLRAAAGVPVIGIFPPVAEAVRRSASGKVAVLGVRSMVDSAAMQAYAAAHRGAGEVLLVNASALVALVENFDFVHRPQATQATVDDFIAGLRAAHPLVDVMTMSSTHLPWLQPFFEAAAPDVQFLDPADSVLAELAPHTSAGAGLTQCLATASAELSLEDFNTALRALGTPLQAELVAVA</sequence>
<dbReference type="Gene3D" id="3.40.50.1860">
    <property type="match status" value="2"/>
</dbReference>
<dbReference type="EMBL" id="WWCW01000184">
    <property type="protein sequence ID" value="MYM91271.1"/>
    <property type="molecule type" value="Genomic_DNA"/>
</dbReference>